<protein>
    <submittedName>
        <fullName evidence="2">Uncharacterized protein</fullName>
    </submittedName>
</protein>
<evidence type="ECO:0000313" key="2">
    <source>
        <dbReference type="EMBL" id="OWA52447.1"/>
    </source>
</evidence>
<organism evidence="2 3">
    <name type="scientific">Hypsibius exemplaris</name>
    <name type="common">Freshwater tardigrade</name>
    <dbReference type="NCBI Taxonomy" id="2072580"/>
    <lineage>
        <taxon>Eukaryota</taxon>
        <taxon>Metazoa</taxon>
        <taxon>Ecdysozoa</taxon>
        <taxon>Tardigrada</taxon>
        <taxon>Eutardigrada</taxon>
        <taxon>Parachela</taxon>
        <taxon>Hypsibioidea</taxon>
        <taxon>Hypsibiidae</taxon>
        <taxon>Hypsibius</taxon>
    </lineage>
</organism>
<keyword evidence="1" id="KW-1133">Transmembrane helix</keyword>
<sequence length="326" mass="36247">MRSVGGYSVDALKADRITRHCNWFAWLALLGYVQYMIGVTFTRAADIYTHPWRSGTYSESSFMYEEIIVLIIRNYTEPIRVLCAGYLVLTLVRFGDGLAAECLSLLESSVAGHLQDTLEGAWAAREKAIKLSRTIQRELRPLITSIIVADILCLIASVSEVLAVENTFQRVRLVGSTFLYLVSMLSLLYGLICITEKDEMTLEALQEACSRNTYNSSRELTTKNAGQENAHVANYARLFSTQAFGWSCFGKRQVALDLYGFGRVTSTTVISIFGAFVAFFCFLMEQNGKSVEETQGETTDTSNGVLFNASIELSSPVSFTFENATN</sequence>
<evidence type="ECO:0000313" key="3">
    <source>
        <dbReference type="Proteomes" id="UP000192578"/>
    </source>
</evidence>
<dbReference type="EMBL" id="MTYJ01000269">
    <property type="protein sequence ID" value="OWA52447.1"/>
    <property type="molecule type" value="Genomic_DNA"/>
</dbReference>
<feature type="transmembrane region" description="Helical" evidence="1">
    <location>
        <begin position="21"/>
        <end position="41"/>
    </location>
</feature>
<accession>A0A9X6RM31</accession>
<dbReference type="OrthoDB" id="10603968at2759"/>
<feature type="transmembrane region" description="Helical" evidence="1">
    <location>
        <begin position="171"/>
        <end position="192"/>
    </location>
</feature>
<dbReference type="AlphaFoldDB" id="A0A9X6RM31"/>
<keyword evidence="1" id="KW-0812">Transmembrane</keyword>
<feature type="transmembrane region" description="Helical" evidence="1">
    <location>
        <begin position="264"/>
        <end position="283"/>
    </location>
</feature>
<proteinExistence type="predicted"/>
<comment type="caution">
    <text evidence="2">The sequence shown here is derived from an EMBL/GenBank/DDBJ whole genome shotgun (WGS) entry which is preliminary data.</text>
</comment>
<gene>
    <name evidence="2" type="ORF">BV898_16901</name>
</gene>
<reference evidence="3" key="1">
    <citation type="submission" date="2017-01" db="EMBL/GenBank/DDBJ databases">
        <title>Comparative genomics of anhydrobiosis in the tardigrade Hypsibius dujardini.</title>
        <authorList>
            <person name="Yoshida Y."/>
            <person name="Koutsovoulos G."/>
            <person name="Laetsch D."/>
            <person name="Stevens L."/>
            <person name="Kumar S."/>
            <person name="Horikawa D."/>
            <person name="Ishino K."/>
            <person name="Komine S."/>
            <person name="Tomita M."/>
            <person name="Blaxter M."/>
            <person name="Arakawa K."/>
        </authorList>
    </citation>
    <scope>NUCLEOTIDE SEQUENCE [LARGE SCALE GENOMIC DNA]</scope>
    <source>
        <strain evidence="3">Z151</strain>
    </source>
</reference>
<evidence type="ECO:0000256" key="1">
    <source>
        <dbReference type="SAM" id="Phobius"/>
    </source>
</evidence>
<keyword evidence="3" id="KW-1185">Reference proteome</keyword>
<keyword evidence="1" id="KW-0472">Membrane</keyword>
<name>A0A9X6RM31_HYPEX</name>
<feature type="transmembrane region" description="Helical" evidence="1">
    <location>
        <begin position="142"/>
        <end position="164"/>
    </location>
</feature>
<dbReference type="Proteomes" id="UP000192578">
    <property type="component" value="Unassembled WGS sequence"/>
</dbReference>